<dbReference type="InterPro" id="IPR036179">
    <property type="entry name" value="Ig-like_dom_sf"/>
</dbReference>
<dbReference type="FunFam" id="2.60.40.10:FF:001268">
    <property type="entry name" value="Blast:Protein CEPU-1"/>
    <property type="match status" value="1"/>
</dbReference>
<dbReference type="OrthoDB" id="6159398at2759"/>
<dbReference type="Pfam" id="PF13927">
    <property type="entry name" value="Ig_3"/>
    <property type="match status" value="1"/>
</dbReference>
<evidence type="ECO:0000259" key="6">
    <source>
        <dbReference type="PROSITE" id="PS50835"/>
    </source>
</evidence>
<dbReference type="PANTHER" id="PTHR12231:SF253">
    <property type="entry name" value="DPR-INTERACTING PROTEIN ETA, ISOFORM B-RELATED"/>
    <property type="match status" value="1"/>
</dbReference>
<name>A0A8I6TLZ9_CIMLE</name>
<keyword evidence="3" id="KW-1015">Disulfide bond</keyword>
<dbReference type="InterPro" id="IPR007110">
    <property type="entry name" value="Ig-like_dom"/>
</dbReference>
<protein>
    <recommendedName>
        <fullName evidence="6">Ig-like domain-containing protein</fullName>
    </recommendedName>
</protein>
<dbReference type="PROSITE" id="PS50835">
    <property type="entry name" value="IG_LIKE"/>
    <property type="match status" value="2"/>
</dbReference>
<dbReference type="InterPro" id="IPR013783">
    <property type="entry name" value="Ig-like_fold"/>
</dbReference>
<dbReference type="InterPro" id="IPR003598">
    <property type="entry name" value="Ig_sub2"/>
</dbReference>
<dbReference type="EnsemblMetazoa" id="XM_024226040.1">
    <property type="protein sequence ID" value="XP_024081808.1"/>
    <property type="gene ID" value="LOC106670598"/>
</dbReference>
<evidence type="ECO:0000313" key="7">
    <source>
        <dbReference type="EnsemblMetazoa" id="XP_024081808.1"/>
    </source>
</evidence>
<dbReference type="GO" id="GO:0043005">
    <property type="term" value="C:neuron projection"/>
    <property type="evidence" value="ECO:0007669"/>
    <property type="project" value="TreeGrafter"/>
</dbReference>
<keyword evidence="8" id="KW-1185">Reference proteome</keyword>
<proteinExistence type="predicted"/>
<dbReference type="SMART" id="SM00408">
    <property type="entry name" value="IGc2"/>
    <property type="match status" value="2"/>
</dbReference>
<dbReference type="Gene3D" id="2.60.40.10">
    <property type="entry name" value="Immunoglobulins"/>
    <property type="match status" value="2"/>
</dbReference>
<accession>A0A8I6TLZ9</accession>
<dbReference type="RefSeq" id="XP_024081808.1">
    <property type="nucleotide sequence ID" value="XM_024226040.1"/>
</dbReference>
<evidence type="ECO:0000256" key="4">
    <source>
        <dbReference type="ARBA" id="ARBA00023319"/>
    </source>
</evidence>
<keyword evidence="2" id="KW-0677">Repeat</keyword>
<feature type="domain" description="Ig-like" evidence="6">
    <location>
        <begin position="138"/>
        <end position="220"/>
    </location>
</feature>
<dbReference type="InterPro" id="IPR051170">
    <property type="entry name" value="Neural/epithelial_adhesion"/>
</dbReference>
<evidence type="ECO:0000256" key="1">
    <source>
        <dbReference type="ARBA" id="ARBA00022729"/>
    </source>
</evidence>
<dbReference type="Proteomes" id="UP000494040">
    <property type="component" value="Unassembled WGS sequence"/>
</dbReference>
<feature type="chain" id="PRO_5035207233" description="Ig-like domain-containing protein" evidence="5">
    <location>
        <begin position="21"/>
        <end position="234"/>
    </location>
</feature>
<feature type="signal peptide" evidence="5">
    <location>
        <begin position="1"/>
        <end position="20"/>
    </location>
</feature>
<evidence type="ECO:0000256" key="2">
    <source>
        <dbReference type="ARBA" id="ARBA00022737"/>
    </source>
</evidence>
<sequence>MKNPLFHLILFLTTYDYSTAAAVLTRGGGPPLKGNALVTSAPRFTTRGQNYRVVIGDTLVLPCEVENLGTYVLLWRRGASVLTADKMMVTRDTRFRLVDGFNLEISDVMPQDAGDYVCQIGDGGNRDQIHTVEILVPPSIRTSPASGQLTARKGGTITLECKASGNPVPSILWSRKDNSLPSGEKALEGFSITLEKVDRHQAGVYQCTANNGVGDPVTVDMQLDVLCKIHYNNL</sequence>
<dbReference type="InterPro" id="IPR003599">
    <property type="entry name" value="Ig_sub"/>
</dbReference>
<dbReference type="SUPFAM" id="SSF48726">
    <property type="entry name" value="Immunoglobulin"/>
    <property type="match status" value="2"/>
</dbReference>
<dbReference type="AlphaFoldDB" id="A0A8I6TLZ9"/>
<evidence type="ECO:0000256" key="5">
    <source>
        <dbReference type="SAM" id="SignalP"/>
    </source>
</evidence>
<keyword evidence="1 5" id="KW-0732">Signal</keyword>
<dbReference type="OMA" id="VHPMVSI"/>
<evidence type="ECO:0000313" key="8">
    <source>
        <dbReference type="Proteomes" id="UP000494040"/>
    </source>
</evidence>
<dbReference type="InterPro" id="IPR013098">
    <property type="entry name" value="Ig_I-set"/>
</dbReference>
<reference evidence="7" key="1">
    <citation type="submission" date="2022-01" db="UniProtKB">
        <authorList>
            <consortium name="EnsemblMetazoa"/>
        </authorList>
    </citation>
    <scope>IDENTIFICATION</scope>
</reference>
<dbReference type="FunFam" id="2.60.40.10:FF:001233">
    <property type="entry name" value="Uncharacterized protein, isoform B"/>
    <property type="match status" value="1"/>
</dbReference>
<keyword evidence="4" id="KW-0393">Immunoglobulin domain</keyword>
<feature type="domain" description="Ig-like" evidence="6">
    <location>
        <begin position="42"/>
        <end position="135"/>
    </location>
</feature>
<dbReference type="Pfam" id="PF07679">
    <property type="entry name" value="I-set"/>
    <property type="match status" value="1"/>
</dbReference>
<dbReference type="CDD" id="cd00096">
    <property type="entry name" value="Ig"/>
    <property type="match status" value="1"/>
</dbReference>
<dbReference type="GeneID" id="106670598"/>
<dbReference type="PANTHER" id="PTHR12231">
    <property type="entry name" value="CTX-RELATED TYPE I TRANSMEMBRANE PROTEIN"/>
    <property type="match status" value="1"/>
</dbReference>
<evidence type="ECO:0000256" key="3">
    <source>
        <dbReference type="ARBA" id="ARBA00023157"/>
    </source>
</evidence>
<dbReference type="SMART" id="SM00409">
    <property type="entry name" value="IG"/>
    <property type="match status" value="2"/>
</dbReference>
<organism evidence="7 8">
    <name type="scientific">Cimex lectularius</name>
    <name type="common">Bed bug</name>
    <name type="synonym">Acanthia lectularia</name>
    <dbReference type="NCBI Taxonomy" id="79782"/>
    <lineage>
        <taxon>Eukaryota</taxon>
        <taxon>Metazoa</taxon>
        <taxon>Ecdysozoa</taxon>
        <taxon>Arthropoda</taxon>
        <taxon>Hexapoda</taxon>
        <taxon>Insecta</taxon>
        <taxon>Pterygota</taxon>
        <taxon>Neoptera</taxon>
        <taxon>Paraneoptera</taxon>
        <taxon>Hemiptera</taxon>
        <taxon>Heteroptera</taxon>
        <taxon>Panheteroptera</taxon>
        <taxon>Cimicomorpha</taxon>
        <taxon>Cimicidae</taxon>
        <taxon>Cimex</taxon>
    </lineage>
</organism>